<proteinExistence type="predicted"/>
<feature type="compositionally biased region" description="Polar residues" evidence="1">
    <location>
        <begin position="48"/>
        <end position="60"/>
    </location>
</feature>
<sequence length="69" mass="7128">MGLSSNRQAQQVPDAVIVGDRSRLGEFVPGDPPVSTPTHGTPALVHACTSQTVSPTNTAPSGDLGRHPR</sequence>
<accession>A0ABR7M2S6</accession>
<evidence type="ECO:0000313" key="3">
    <source>
        <dbReference type="Proteomes" id="UP000805614"/>
    </source>
</evidence>
<protein>
    <submittedName>
        <fullName evidence="2">Uncharacterized protein</fullName>
    </submittedName>
</protein>
<feature type="region of interest" description="Disordered" evidence="1">
    <location>
        <begin position="23"/>
        <end position="69"/>
    </location>
</feature>
<dbReference type="Proteomes" id="UP000805614">
    <property type="component" value="Unassembled WGS sequence"/>
</dbReference>
<comment type="caution">
    <text evidence="2">The sequence shown here is derived from an EMBL/GenBank/DDBJ whole genome shotgun (WGS) entry which is preliminary data.</text>
</comment>
<organism evidence="2 3">
    <name type="scientific">Actinomadura alba</name>
    <dbReference type="NCBI Taxonomy" id="406431"/>
    <lineage>
        <taxon>Bacteria</taxon>
        <taxon>Bacillati</taxon>
        <taxon>Actinomycetota</taxon>
        <taxon>Actinomycetes</taxon>
        <taxon>Streptosporangiales</taxon>
        <taxon>Thermomonosporaceae</taxon>
        <taxon>Actinomadura</taxon>
    </lineage>
</organism>
<dbReference type="EMBL" id="JABVEC010000070">
    <property type="protein sequence ID" value="MBC6471336.1"/>
    <property type="molecule type" value="Genomic_DNA"/>
</dbReference>
<evidence type="ECO:0000256" key="1">
    <source>
        <dbReference type="SAM" id="MobiDB-lite"/>
    </source>
</evidence>
<evidence type="ECO:0000313" key="2">
    <source>
        <dbReference type="EMBL" id="MBC6471336.1"/>
    </source>
</evidence>
<name>A0ABR7M2S6_9ACTN</name>
<keyword evidence="3" id="KW-1185">Reference proteome</keyword>
<reference evidence="2 3" key="1">
    <citation type="submission" date="2020-06" db="EMBL/GenBank/DDBJ databases">
        <title>Actinomadura xiongansis sp. nov., isolated from soil of Baiyangdian.</title>
        <authorList>
            <person name="Zhang X."/>
        </authorList>
    </citation>
    <scope>NUCLEOTIDE SEQUENCE [LARGE SCALE GENOMIC DNA]</scope>
    <source>
        <strain evidence="2 3">HBUM206468</strain>
    </source>
</reference>
<gene>
    <name evidence="2" type="ORF">HKK74_38505</name>
</gene>